<dbReference type="EC" id="2.4.1.-" evidence="6"/>
<dbReference type="AlphaFoldDB" id="A0A6J1CQJ4"/>
<sequence>MASAGCSQVDEVQPHFVVVPLLAQGHMIPMIDIAALLARRGAHVTVVTTPYNATRFEQFFARAEQSELAISLLQIPFPCLEVGLPIGCENLDALPSRALLRKFYKALSLLQQPLERFLDLHLLPPTCILSDKYLYWTAETARRFRCPRVVFHGTGCFSLLSSHNLQLHSPHTSIDSDSKPFLVPGLPHEIEITKSQLPGSLIKSPDFHDFRDKIAEAELGAYGVLVNSFTELEKGYSEKYEEAINKKIWCVGPVSLCNQKSSDKYERGNRASIKQSNCLNWLDSKDPKSVLYVCLGSLCRMNPQQLIQIGLALESAARPFIWVIKNREELEKWVSEGFEERIKGRGLVIGGWAPQVLILSHPAIGGFVTHCGWNSTVEGICGGVPMITWPQFAEQFLNEKLVVEVLKIGVRIGAAVERAVRWGEEERVGVMVKKEEIEKAIGMVMDGGEEGEERRRAEDLGKMAAKAMENGGSSHLNLSLFIKDVMAESAHLKA</sequence>
<evidence type="ECO:0000256" key="2">
    <source>
        <dbReference type="ARBA" id="ARBA00009995"/>
    </source>
</evidence>
<organism evidence="7 8">
    <name type="scientific">Momordica charantia</name>
    <name type="common">Bitter gourd</name>
    <name type="synonym">Balsam pear</name>
    <dbReference type="NCBI Taxonomy" id="3673"/>
    <lineage>
        <taxon>Eukaryota</taxon>
        <taxon>Viridiplantae</taxon>
        <taxon>Streptophyta</taxon>
        <taxon>Embryophyta</taxon>
        <taxon>Tracheophyta</taxon>
        <taxon>Spermatophyta</taxon>
        <taxon>Magnoliopsida</taxon>
        <taxon>eudicotyledons</taxon>
        <taxon>Gunneridae</taxon>
        <taxon>Pentapetalae</taxon>
        <taxon>rosids</taxon>
        <taxon>fabids</taxon>
        <taxon>Cucurbitales</taxon>
        <taxon>Cucurbitaceae</taxon>
        <taxon>Momordiceae</taxon>
        <taxon>Momordica</taxon>
    </lineage>
</organism>
<dbReference type="InterPro" id="IPR002213">
    <property type="entry name" value="UDP_glucos_trans"/>
</dbReference>
<name>A0A6J1CQJ4_MOMCH</name>
<dbReference type="RefSeq" id="XP_022143844.1">
    <property type="nucleotide sequence ID" value="XM_022288152.1"/>
</dbReference>
<dbReference type="InterPro" id="IPR035595">
    <property type="entry name" value="UDP_glycos_trans_CS"/>
</dbReference>
<evidence type="ECO:0000256" key="3">
    <source>
        <dbReference type="ARBA" id="ARBA00022676"/>
    </source>
</evidence>
<dbReference type="KEGG" id="mcha:111013662"/>
<reference evidence="8" key="1">
    <citation type="submission" date="2025-08" db="UniProtKB">
        <authorList>
            <consortium name="RefSeq"/>
        </authorList>
    </citation>
    <scope>IDENTIFICATION</scope>
    <source>
        <strain evidence="8">OHB3-1</strain>
    </source>
</reference>
<comment type="pathway">
    <text evidence="1">Secondary metabolite biosynthesis; terpenoid biosynthesis.</text>
</comment>
<protein>
    <recommendedName>
        <fullName evidence="6">Glycosyltransferase</fullName>
        <ecNumber evidence="6">2.4.1.-</ecNumber>
    </recommendedName>
</protein>
<evidence type="ECO:0000256" key="6">
    <source>
        <dbReference type="RuleBase" id="RU362057"/>
    </source>
</evidence>
<dbReference type="SUPFAM" id="SSF53756">
    <property type="entry name" value="UDP-Glycosyltransferase/glycogen phosphorylase"/>
    <property type="match status" value="1"/>
</dbReference>
<evidence type="ECO:0000256" key="1">
    <source>
        <dbReference type="ARBA" id="ARBA00004721"/>
    </source>
</evidence>
<dbReference type="PANTHER" id="PTHR48047:SF143">
    <property type="entry name" value="UDP-GLYCOSYLTRANSFERASE 73D1"/>
    <property type="match status" value="1"/>
</dbReference>
<dbReference type="GO" id="GO:0035251">
    <property type="term" value="F:UDP-glucosyltransferase activity"/>
    <property type="evidence" value="ECO:0007669"/>
    <property type="project" value="TreeGrafter"/>
</dbReference>
<evidence type="ECO:0000313" key="8">
    <source>
        <dbReference type="RefSeq" id="XP_022143844.1"/>
    </source>
</evidence>
<evidence type="ECO:0000256" key="5">
    <source>
        <dbReference type="RuleBase" id="RU003718"/>
    </source>
</evidence>
<dbReference type="Proteomes" id="UP000504603">
    <property type="component" value="Unplaced"/>
</dbReference>
<proteinExistence type="inferred from homology"/>
<dbReference type="Gene3D" id="3.40.50.2000">
    <property type="entry name" value="Glycogen Phosphorylase B"/>
    <property type="match status" value="2"/>
</dbReference>
<dbReference type="FunFam" id="3.40.50.2000:FF:000047">
    <property type="entry name" value="Glycosyltransferase"/>
    <property type="match status" value="1"/>
</dbReference>
<evidence type="ECO:0000256" key="4">
    <source>
        <dbReference type="ARBA" id="ARBA00022679"/>
    </source>
</evidence>
<dbReference type="FunFam" id="3.40.50.2000:FF:000071">
    <property type="entry name" value="Glycosyltransferase"/>
    <property type="match status" value="1"/>
</dbReference>
<keyword evidence="7" id="KW-1185">Reference proteome</keyword>
<gene>
    <name evidence="8" type="primary">LOC111013662</name>
</gene>
<dbReference type="PANTHER" id="PTHR48047">
    <property type="entry name" value="GLYCOSYLTRANSFERASE"/>
    <property type="match status" value="1"/>
</dbReference>
<dbReference type="Pfam" id="PF00201">
    <property type="entry name" value="UDPGT"/>
    <property type="match status" value="1"/>
</dbReference>
<evidence type="ECO:0000313" key="7">
    <source>
        <dbReference type="Proteomes" id="UP000504603"/>
    </source>
</evidence>
<dbReference type="CDD" id="cd03784">
    <property type="entry name" value="GT1_Gtf-like"/>
    <property type="match status" value="1"/>
</dbReference>
<dbReference type="GeneID" id="111013662"/>
<dbReference type="OrthoDB" id="5835829at2759"/>
<keyword evidence="3 5" id="KW-0328">Glycosyltransferase</keyword>
<comment type="similarity">
    <text evidence="2 5">Belongs to the UDP-glycosyltransferase family.</text>
</comment>
<dbReference type="PROSITE" id="PS00375">
    <property type="entry name" value="UDPGT"/>
    <property type="match status" value="1"/>
</dbReference>
<keyword evidence="4 5" id="KW-0808">Transferase</keyword>
<accession>A0A6J1CQJ4</accession>